<organism evidence="1">
    <name type="scientific">bioreactor metagenome</name>
    <dbReference type="NCBI Taxonomy" id="1076179"/>
    <lineage>
        <taxon>unclassified sequences</taxon>
        <taxon>metagenomes</taxon>
        <taxon>ecological metagenomes</taxon>
    </lineage>
</organism>
<dbReference type="AlphaFoldDB" id="A0A645EFD2"/>
<accession>A0A645EFD2</accession>
<protein>
    <submittedName>
        <fullName evidence="1">Uncharacterized protein</fullName>
    </submittedName>
</protein>
<gene>
    <name evidence="1" type="ORF">SDC9_146493</name>
</gene>
<proteinExistence type="predicted"/>
<comment type="caution">
    <text evidence="1">The sequence shown here is derived from an EMBL/GenBank/DDBJ whole genome shotgun (WGS) entry which is preliminary data.</text>
</comment>
<reference evidence="1" key="1">
    <citation type="submission" date="2019-08" db="EMBL/GenBank/DDBJ databases">
        <authorList>
            <person name="Kucharzyk K."/>
            <person name="Murdoch R.W."/>
            <person name="Higgins S."/>
            <person name="Loffler F."/>
        </authorList>
    </citation>
    <scope>NUCLEOTIDE SEQUENCE</scope>
</reference>
<sequence length="82" mass="9104">MTTEKYCMRIMCWYSPQATQVKEMMGLVVEEMISLAVKEKRTKIASERKKIAGMEIIIAGSVYSLAEVNGLLTSALALTGQE</sequence>
<evidence type="ECO:0000313" key="1">
    <source>
        <dbReference type="EMBL" id="MPM99302.1"/>
    </source>
</evidence>
<dbReference type="EMBL" id="VSSQ01045409">
    <property type="protein sequence ID" value="MPM99302.1"/>
    <property type="molecule type" value="Genomic_DNA"/>
</dbReference>
<name>A0A645EFD2_9ZZZZ</name>